<dbReference type="PROSITE" id="PS51257">
    <property type="entry name" value="PROKAR_LIPOPROTEIN"/>
    <property type="match status" value="1"/>
</dbReference>
<evidence type="ECO:0000256" key="3">
    <source>
        <dbReference type="ARBA" id="ARBA00022960"/>
    </source>
</evidence>
<dbReference type="CDD" id="cd16913">
    <property type="entry name" value="YkuD_like"/>
    <property type="match status" value="1"/>
</dbReference>
<keyword evidence="8" id="KW-0732">Signal</keyword>
<keyword evidence="2" id="KW-0808">Transferase</keyword>
<dbReference type="Pfam" id="PF03734">
    <property type="entry name" value="YkuD"/>
    <property type="match status" value="1"/>
</dbReference>
<keyword evidence="4 6" id="KW-0573">Peptidoglycan synthesis</keyword>
<feature type="signal peptide" evidence="8">
    <location>
        <begin position="1"/>
        <end position="20"/>
    </location>
</feature>
<evidence type="ECO:0000256" key="7">
    <source>
        <dbReference type="SAM" id="MobiDB-lite"/>
    </source>
</evidence>
<name>A0ABX2F8V6_9PSEU</name>
<dbReference type="PROSITE" id="PS52029">
    <property type="entry name" value="LD_TPASE"/>
    <property type="match status" value="1"/>
</dbReference>
<feature type="chain" id="PRO_5046522115" evidence="8">
    <location>
        <begin position="21"/>
        <end position="211"/>
    </location>
</feature>
<proteinExistence type="predicted"/>
<keyword evidence="3 6" id="KW-0133">Cell shape</keyword>
<feature type="active site" description="Nucleophile" evidence="6">
    <location>
        <position position="186"/>
    </location>
</feature>
<dbReference type="EMBL" id="JAAATY010000016">
    <property type="protein sequence ID" value="NRN67776.1"/>
    <property type="molecule type" value="Genomic_DNA"/>
</dbReference>
<comment type="caution">
    <text evidence="10">The sequence shown here is derived from an EMBL/GenBank/DDBJ whole genome shotgun (WGS) entry which is preliminary data.</text>
</comment>
<evidence type="ECO:0000256" key="4">
    <source>
        <dbReference type="ARBA" id="ARBA00022984"/>
    </source>
</evidence>
<evidence type="ECO:0000259" key="9">
    <source>
        <dbReference type="PROSITE" id="PS52029"/>
    </source>
</evidence>
<evidence type="ECO:0000313" key="11">
    <source>
        <dbReference type="Proteomes" id="UP000763557"/>
    </source>
</evidence>
<keyword evidence="5 6" id="KW-0961">Cell wall biogenesis/degradation</keyword>
<dbReference type="InterPro" id="IPR038063">
    <property type="entry name" value="Transpep_catalytic_dom"/>
</dbReference>
<evidence type="ECO:0000313" key="10">
    <source>
        <dbReference type="EMBL" id="NRN67776.1"/>
    </source>
</evidence>
<evidence type="ECO:0000256" key="1">
    <source>
        <dbReference type="ARBA" id="ARBA00004752"/>
    </source>
</evidence>
<reference evidence="10 11" key="1">
    <citation type="submission" date="2020-01" db="EMBL/GenBank/DDBJ databases">
        <title>Kibdelosporangium persica a novel Actinomycetes from a hot desert in Iran.</title>
        <authorList>
            <person name="Safaei N."/>
            <person name="Zaburannyi N."/>
            <person name="Mueller R."/>
            <person name="Wink J."/>
        </authorList>
    </citation>
    <scope>NUCLEOTIDE SEQUENCE [LARGE SCALE GENOMIC DNA]</scope>
    <source>
        <strain evidence="10 11">4NS15</strain>
    </source>
</reference>
<dbReference type="PANTHER" id="PTHR30582">
    <property type="entry name" value="L,D-TRANSPEPTIDASE"/>
    <property type="match status" value="1"/>
</dbReference>
<feature type="region of interest" description="Disordered" evidence="7">
    <location>
        <begin position="29"/>
        <end position="97"/>
    </location>
</feature>
<feature type="active site" description="Proton donor/acceptor" evidence="6">
    <location>
        <position position="175"/>
    </location>
</feature>
<keyword evidence="11" id="KW-1185">Reference proteome</keyword>
<evidence type="ECO:0000256" key="8">
    <source>
        <dbReference type="SAM" id="SignalP"/>
    </source>
</evidence>
<dbReference type="InterPro" id="IPR005490">
    <property type="entry name" value="LD_TPept_cat_dom"/>
</dbReference>
<protein>
    <submittedName>
        <fullName evidence="10">Lipoprotein-anchoring transpeptidase ErfK/SrfK</fullName>
    </submittedName>
</protein>
<gene>
    <name evidence="10" type="ORF">GC106_50160</name>
</gene>
<feature type="domain" description="L,D-TPase catalytic" evidence="9">
    <location>
        <begin position="103"/>
        <end position="210"/>
    </location>
</feature>
<sequence>MRLRKLIVGAAVAATAVLGACSSPTEQPVGLAAGQQSVPVTTTETTTTAPSTTTPTSSPETTTSTRTSTRTTTPKPPTTTKTTPKATTPKPQPSAEAPCSTAAKACIKLSTNQSWLMDNGKVVYGPVPITHGRKGYATPPGSFKVTFKNKNHRSSIFNNAPMPYSVFFNGGIAFHQGSLREKSHGCIHLSMAAAQKYFGALSVGDVVEVVR</sequence>
<feature type="compositionally biased region" description="Low complexity" evidence="7">
    <location>
        <begin position="41"/>
        <end position="89"/>
    </location>
</feature>
<dbReference type="InterPro" id="IPR050979">
    <property type="entry name" value="LD-transpeptidase"/>
</dbReference>
<organism evidence="10 11">
    <name type="scientific">Kibdelosporangium persicum</name>
    <dbReference type="NCBI Taxonomy" id="2698649"/>
    <lineage>
        <taxon>Bacteria</taxon>
        <taxon>Bacillati</taxon>
        <taxon>Actinomycetota</taxon>
        <taxon>Actinomycetes</taxon>
        <taxon>Pseudonocardiales</taxon>
        <taxon>Pseudonocardiaceae</taxon>
        <taxon>Kibdelosporangium</taxon>
    </lineage>
</organism>
<evidence type="ECO:0000256" key="5">
    <source>
        <dbReference type="ARBA" id="ARBA00023316"/>
    </source>
</evidence>
<dbReference type="SUPFAM" id="SSF141523">
    <property type="entry name" value="L,D-transpeptidase catalytic domain-like"/>
    <property type="match status" value="1"/>
</dbReference>
<dbReference type="Proteomes" id="UP000763557">
    <property type="component" value="Unassembled WGS sequence"/>
</dbReference>
<comment type="pathway">
    <text evidence="1 6">Cell wall biogenesis; peptidoglycan biosynthesis.</text>
</comment>
<accession>A0ABX2F8V6</accession>
<evidence type="ECO:0000256" key="6">
    <source>
        <dbReference type="PROSITE-ProRule" id="PRU01373"/>
    </source>
</evidence>
<dbReference type="Gene3D" id="2.40.440.10">
    <property type="entry name" value="L,D-transpeptidase catalytic domain-like"/>
    <property type="match status" value="1"/>
</dbReference>
<dbReference type="PANTHER" id="PTHR30582:SF33">
    <property type="entry name" value="EXPORTED PROTEIN"/>
    <property type="match status" value="1"/>
</dbReference>
<evidence type="ECO:0000256" key="2">
    <source>
        <dbReference type="ARBA" id="ARBA00022679"/>
    </source>
</evidence>
<keyword evidence="10" id="KW-0449">Lipoprotein</keyword>